<reference evidence="4" key="1">
    <citation type="submission" date="2023-07" db="EMBL/GenBank/DDBJ databases">
        <title>Novel species in the genus Lipingzhangella isolated from Sambhar Salt Lake.</title>
        <authorList>
            <person name="Jiya N."/>
            <person name="Kajale S."/>
            <person name="Sharma A."/>
        </authorList>
    </citation>
    <scope>NUCLEOTIDE SEQUENCE [LARGE SCALE GENOMIC DNA]</scope>
    <source>
        <strain evidence="4">LS1_29</strain>
    </source>
</reference>
<gene>
    <name evidence="3" type="ORF">RIF23_08005</name>
</gene>
<feature type="signal peptide" evidence="2">
    <location>
        <begin position="1"/>
        <end position="28"/>
    </location>
</feature>
<organism evidence="3 4">
    <name type="scientific">Lipingzhangella rawalii</name>
    <dbReference type="NCBI Taxonomy" id="2055835"/>
    <lineage>
        <taxon>Bacteria</taxon>
        <taxon>Bacillati</taxon>
        <taxon>Actinomycetota</taxon>
        <taxon>Actinomycetes</taxon>
        <taxon>Streptosporangiales</taxon>
        <taxon>Nocardiopsidaceae</taxon>
        <taxon>Lipingzhangella</taxon>
    </lineage>
</organism>
<dbReference type="PROSITE" id="PS51318">
    <property type="entry name" value="TAT"/>
    <property type="match status" value="1"/>
</dbReference>
<evidence type="ECO:0000256" key="2">
    <source>
        <dbReference type="SAM" id="SignalP"/>
    </source>
</evidence>
<sequence>MRSSKPAPSTRRNVGFAAIAAAAAPVVAGCGAAEANPESPAWDYVASAGANGATNGMEAHGAVVIGPEVCEVLPEGSDVGFYAMLANTSVPDGRDLEGLTRDELESELAEYTDELTDITVSVPDEPRGEHEAEVSAASVDFDGPLEVVPEQPVQISHEDPLAVLEELDSDLRGGEYIQMTLSFAEAGDMTMDVPVMNRNELETSGFSEYPELAAAADEDGDGDEDGDAEADEATAPSECQPERDD</sequence>
<evidence type="ECO:0000256" key="1">
    <source>
        <dbReference type="SAM" id="MobiDB-lite"/>
    </source>
</evidence>
<feature type="compositionally biased region" description="Acidic residues" evidence="1">
    <location>
        <begin position="216"/>
        <end position="232"/>
    </location>
</feature>
<dbReference type="PROSITE" id="PS51257">
    <property type="entry name" value="PROKAR_LIPOPROTEIN"/>
    <property type="match status" value="1"/>
</dbReference>
<comment type="caution">
    <text evidence="3">The sequence shown here is derived from an EMBL/GenBank/DDBJ whole genome shotgun (WGS) entry which is preliminary data.</text>
</comment>
<feature type="chain" id="PRO_5045724825" description="Lipoprotein" evidence="2">
    <location>
        <begin position="29"/>
        <end position="245"/>
    </location>
</feature>
<dbReference type="RefSeq" id="WP_310911764.1">
    <property type="nucleotide sequence ID" value="NZ_JAVLVT010000003.1"/>
</dbReference>
<accession>A0ABU2H4L1</accession>
<feature type="region of interest" description="Disordered" evidence="1">
    <location>
        <begin position="199"/>
        <end position="245"/>
    </location>
</feature>
<name>A0ABU2H4L1_9ACTN</name>
<dbReference type="InterPro" id="IPR006311">
    <property type="entry name" value="TAT_signal"/>
</dbReference>
<protein>
    <recommendedName>
        <fullName evidence="5">Lipoprotein</fullName>
    </recommendedName>
</protein>
<dbReference type="Proteomes" id="UP001250214">
    <property type="component" value="Unassembled WGS sequence"/>
</dbReference>
<keyword evidence="2" id="KW-0732">Signal</keyword>
<keyword evidence="4" id="KW-1185">Reference proteome</keyword>
<dbReference type="EMBL" id="JAVLVT010000003">
    <property type="protein sequence ID" value="MDS1270235.1"/>
    <property type="molecule type" value="Genomic_DNA"/>
</dbReference>
<dbReference type="Gene3D" id="2.60.40.1890">
    <property type="entry name" value="PCu(A)C copper chaperone"/>
    <property type="match status" value="1"/>
</dbReference>
<evidence type="ECO:0008006" key="5">
    <source>
        <dbReference type="Google" id="ProtNLM"/>
    </source>
</evidence>
<evidence type="ECO:0000313" key="3">
    <source>
        <dbReference type="EMBL" id="MDS1270235.1"/>
    </source>
</evidence>
<dbReference type="InterPro" id="IPR036182">
    <property type="entry name" value="PCuAC_sf"/>
</dbReference>
<proteinExistence type="predicted"/>
<evidence type="ECO:0000313" key="4">
    <source>
        <dbReference type="Proteomes" id="UP001250214"/>
    </source>
</evidence>